<dbReference type="AlphaFoldDB" id="A0A9W4ICI9"/>
<organism evidence="3 4">
    <name type="scientific">Penicillium salamii</name>
    <dbReference type="NCBI Taxonomy" id="1612424"/>
    <lineage>
        <taxon>Eukaryota</taxon>
        <taxon>Fungi</taxon>
        <taxon>Dikarya</taxon>
        <taxon>Ascomycota</taxon>
        <taxon>Pezizomycotina</taxon>
        <taxon>Eurotiomycetes</taxon>
        <taxon>Eurotiomycetidae</taxon>
        <taxon>Eurotiales</taxon>
        <taxon>Aspergillaceae</taxon>
        <taxon>Penicillium</taxon>
    </lineage>
</organism>
<proteinExistence type="predicted"/>
<dbReference type="EMBL" id="CAJVPA010000044">
    <property type="protein sequence ID" value="CAG8259965.1"/>
    <property type="molecule type" value="Genomic_DNA"/>
</dbReference>
<reference evidence="3" key="1">
    <citation type="submission" date="2021-07" db="EMBL/GenBank/DDBJ databases">
        <authorList>
            <person name="Branca A.L. A."/>
        </authorList>
    </citation>
    <scope>NUCLEOTIDE SEQUENCE</scope>
</reference>
<dbReference type="PANTHER" id="PTHR46411:SF3">
    <property type="entry name" value="AAA+ ATPASE DOMAIN-CONTAINING PROTEIN"/>
    <property type="match status" value="1"/>
</dbReference>
<accession>A0A9W4ICI9</accession>
<feature type="region of interest" description="Disordered" evidence="1">
    <location>
        <begin position="1"/>
        <end position="35"/>
    </location>
</feature>
<sequence>MSGISNELSDDLGIPFDTGDSKSTSSNTPQQQPSDGLECAIQTLYEGPPKCPCCKNWVEQYPQDLGESVEEQAVIKQKAFIKRMRKGHDEGRPLILDSIVVQSTSLKETLGEVFEGYKGITPSLQKVVFRSPCRPFYHRWGAFTEIVERQKRDNDEAAAYSVLLYDELKKELGDVMSEIKDHLHHGVITYNLLWALFEPGALIVAPEGEQERFYIVESCHYNPGNRYITIIVNFVDWDGKGFGYAKSIVNIPQYDGTQSLTSLSAYPARLHPAQDEARAKAINRGREFQRLCGFQYKAYSGSVWTRIGGRDFERNIDGRVIVDALSYFNANPHERPSLSGLGSDSIAPKIDLNEDHHFENIWGAGTARTQMYEGRIPERDPERIRHINVQNAESLVEMKDAEPCK</sequence>
<dbReference type="PANTHER" id="PTHR46411">
    <property type="entry name" value="FAMILY ATPASE, PUTATIVE-RELATED"/>
    <property type="match status" value="1"/>
</dbReference>
<dbReference type="Pfam" id="PF22942">
    <property type="entry name" value="DUF7025"/>
    <property type="match status" value="1"/>
</dbReference>
<evidence type="ECO:0000259" key="2">
    <source>
        <dbReference type="Pfam" id="PF22942"/>
    </source>
</evidence>
<protein>
    <recommendedName>
        <fullName evidence="2">DUF7025 domain-containing protein</fullName>
    </recommendedName>
</protein>
<dbReference type="Proteomes" id="UP001152646">
    <property type="component" value="Unassembled WGS sequence"/>
</dbReference>
<evidence type="ECO:0000313" key="3">
    <source>
        <dbReference type="EMBL" id="CAG8259965.1"/>
    </source>
</evidence>
<name>A0A9W4ICI9_9EURO</name>
<evidence type="ECO:0000313" key="4">
    <source>
        <dbReference type="Proteomes" id="UP001152646"/>
    </source>
</evidence>
<feature type="compositionally biased region" description="Low complexity" evidence="1">
    <location>
        <begin position="21"/>
        <end position="34"/>
    </location>
</feature>
<comment type="caution">
    <text evidence="3">The sequence shown here is derived from an EMBL/GenBank/DDBJ whole genome shotgun (WGS) entry which is preliminary data.</text>
</comment>
<dbReference type="OrthoDB" id="10042665at2759"/>
<gene>
    <name evidence="3" type="ORF">PSALAMII_LOCUS980</name>
</gene>
<evidence type="ECO:0000256" key="1">
    <source>
        <dbReference type="SAM" id="MobiDB-lite"/>
    </source>
</evidence>
<dbReference type="InterPro" id="IPR054289">
    <property type="entry name" value="DUF7025"/>
</dbReference>
<feature type="domain" description="DUF7025" evidence="2">
    <location>
        <begin position="179"/>
        <end position="272"/>
    </location>
</feature>